<gene>
    <name evidence="6" type="ORF">UFOPK2872_00926</name>
</gene>
<keyword evidence="3" id="KW-0547">Nucleotide-binding</keyword>
<dbReference type="GO" id="GO:0005524">
    <property type="term" value="F:ATP binding"/>
    <property type="evidence" value="ECO:0007669"/>
    <property type="project" value="UniProtKB-KW"/>
</dbReference>
<dbReference type="PANTHER" id="PTHR42734">
    <property type="entry name" value="METAL TRANSPORT SYSTEM ATP-BINDING PROTEIN TM_0124-RELATED"/>
    <property type="match status" value="1"/>
</dbReference>
<evidence type="ECO:0000256" key="2">
    <source>
        <dbReference type="ARBA" id="ARBA00022448"/>
    </source>
</evidence>
<evidence type="ECO:0000313" key="6">
    <source>
        <dbReference type="EMBL" id="CAB4767005.1"/>
    </source>
</evidence>
<reference evidence="6" key="1">
    <citation type="submission" date="2020-05" db="EMBL/GenBank/DDBJ databases">
        <authorList>
            <person name="Chiriac C."/>
            <person name="Salcher M."/>
            <person name="Ghai R."/>
            <person name="Kavagutti S V."/>
        </authorList>
    </citation>
    <scope>NUCLEOTIDE SEQUENCE</scope>
</reference>
<dbReference type="SUPFAM" id="SSF52540">
    <property type="entry name" value="P-loop containing nucleoside triphosphate hydrolases"/>
    <property type="match status" value="1"/>
</dbReference>
<proteinExistence type="inferred from homology"/>
<dbReference type="CDD" id="cd03235">
    <property type="entry name" value="ABC_Metallic_Cations"/>
    <property type="match status" value="1"/>
</dbReference>
<sequence length="256" mass="27960">MDVQSLITCEHVSCTYGNSAVVEDTYLQIGRGEFVGIVGPSGSGKTTLLKAIMGTHPVAHGSITLLPHITIGYVPQVETVDWYFPVTVEEVIVMTRSRTTWWPRITADERAAVRDVLSKLGIADVAHRHIRELSGGQQQRVFLARAMFRNPDILIMDEPTSGVDVRTRHEILHLLADLHASGLTILLTTHDLNGLAAHLPRLVCFNKTVIADGNPREVLTSGVLEATYGAPMEVLEHGGMPIVVEHGPTRVRGEGK</sequence>
<name>A0A6J6V7F1_9ZZZZ</name>
<dbReference type="PROSITE" id="PS50893">
    <property type="entry name" value="ABC_TRANSPORTER_2"/>
    <property type="match status" value="1"/>
</dbReference>
<dbReference type="InterPro" id="IPR003439">
    <property type="entry name" value="ABC_transporter-like_ATP-bd"/>
</dbReference>
<keyword evidence="4" id="KW-0067">ATP-binding</keyword>
<dbReference type="EMBL" id="CAEZZM010000115">
    <property type="protein sequence ID" value="CAB4767005.1"/>
    <property type="molecule type" value="Genomic_DNA"/>
</dbReference>
<accession>A0A6J6V7F1</accession>
<dbReference type="InterPro" id="IPR017871">
    <property type="entry name" value="ABC_transporter-like_CS"/>
</dbReference>
<dbReference type="Pfam" id="PF00005">
    <property type="entry name" value="ABC_tran"/>
    <property type="match status" value="1"/>
</dbReference>
<keyword evidence="2" id="KW-0813">Transport</keyword>
<evidence type="ECO:0000256" key="1">
    <source>
        <dbReference type="ARBA" id="ARBA00005417"/>
    </source>
</evidence>
<dbReference type="PANTHER" id="PTHR42734:SF5">
    <property type="entry name" value="IRON TRANSPORT SYSTEM ATP-BINDING PROTEIN HI_0361-RELATED"/>
    <property type="match status" value="1"/>
</dbReference>
<comment type="similarity">
    <text evidence="1">Belongs to the ABC transporter superfamily.</text>
</comment>
<organism evidence="6">
    <name type="scientific">freshwater metagenome</name>
    <dbReference type="NCBI Taxonomy" id="449393"/>
    <lineage>
        <taxon>unclassified sequences</taxon>
        <taxon>metagenomes</taxon>
        <taxon>ecological metagenomes</taxon>
    </lineage>
</organism>
<dbReference type="AlphaFoldDB" id="A0A6J6V7F1"/>
<dbReference type="InterPro" id="IPR050153">
    <property type="entry name" value="Metal_Ion_Import_ABC"/>
</dbReference>
<dbReference type="GO" id="GO:0016887">
    <property type="term" value="F:ATP hydrolysis activity"/>
    <property type="evidence" value="ECO:0007669"/>
    <property type="project" value="InterPro"/>
</dbReference>
<evidence type="ECO:0000256" key="3">
    <source>
        <dbReference type="ARBA" id="ARBA00022741"/>
    </source>
</evidence>
<dbReference type="PROSITE" id="PS00211">
    <property type="entry name" value="ABC_TRANSPORTER_1"/>
    <property type="match status" value="1"/>
</dbReference>
<evidence type="ECO:0000259" key="5">
    <source>
        <dbReference type="PROSITE" id="PS50893"/>
    </source>
</evidence>
<feature type="domain" description="ABC transporter" evidence="5">
    <location>
        <begin position="7"/>
        <end position="232"/>
    </location>
</feature>
<dbReference type="Gene3D" id="3.40.50.300">
    <property type="entry name" value="P-loop containing nucleotide triphosphate hydrolases"/>
    <property type="match status" value="1"/>
</dbReference>
<evidence type="ECO:0000256" key="4">
    <source>
        <dbReference type="ARBA" id="ARBA00022840"/>
    </source>
</evidence>
<protein>
    <submittedName>
        <fullName evidence="6">Unannotated protein</fullName>
    </submittedName>
</protein>
<dbReference type="InterPro" id="IPR003593">
    <property type="entry name" value="AAA+_ATPase"/>
</dbReference>
<dbReference type="InterPro" id="IPR027417">
    <property type="entry name" value="P-loop_NTPase"/>
</dbReference>
<dbReference type="SMART" id="SM00382">
    <property type="entry name" value="AAA"/>
    <property type="match status" value="1"/>
</dbReference>